<dbReference type="InterPro" id="IPR029068">
    <property type="entry name" value="Glyas_Bleomycin-R_OHBP_Dase"/>
</dbReference>
<organism evidence="2">
    <name type="scientific">freshwater metagenome</name>
    <dbReference type="NCBI Taxonomy" id="449393"/>
    <lineage>
        <taxon>unclassified sequences</taxon>
        <taxon>metagenomes</taxon>
        <taxon>ecological metagenomes</taxon>
    </lineage>
</organism>
<dbReference type="Gene3D" id="3.10.180.10">
    <property type="entry name" value="2,3-Dihydroxybiphenyl 1,2-Dioxygenase, domain 1"/>
    <property type="match status" value="2"/>
</dbReference>
<feature type="domain" description="VOC" evidence="1">
    <location>
        <begin position="5"/>
        <end position="138"/>
    </location>
</feature>
<dbReference type="InterPro" id="IPR004360">
    <property type="entry name" value="Glyas_Fos-R_dOase_dom"/>
</dbReference>
<reference evidence="2" key="1">
    <citation type="submission" date="2020-05" db="EMBL/GenBank/DDBJ databases">
        <authorList>
            <person name="Chiriac C."/>
            <person name="Salcher M."/>
            <person name="Ghai R."/>
            <person name="Kavagutti S V."/>
        </authorList>
    </citation>
    <scope>NUCLEOTIDE SEQUENCE</scope>
</reference>
<dbReference type="EMBL" id="CAESAO010000034">
    <property type="protein sequence ID" value="CAB4340858.1"/>
    <property type="molecule type" value="Genomic_DNA"/>
</dbReference>
<name>A0A6J5ZHR9_9ZZZZ</name>
<dbReference type="Pfam" id="PF00903">
    <property type="entry name" value="Glyoxalase"/>
    <property type="match status" value="2"/>
</dbReference>
<dbReference type="InterPro" id="IPR037523">
    <property type="entry name" value="VOC_core"/>
</dbReference>
<dbReference type="InterPro" id="IPR052537">
    <property type="entry name" value="Extradiol_RC_dioxygenase"/>
</dbReference>
<evidence type="ECO:0000259" key="1">
    <source>
        <dbReference type="PROSITE" id="PS51819"/>
    </source>
</evidence>
<gene>
    <name evidence="2" type="ORF">UFOPK3522_00577</name>
</gene>
<accession>A0A6J5ZHR9</accession>
<dbReference type="PANTHER" id="PTHR36110:SF4">
    <property type="entry name" value="RING-CLEAVING DIOXYGENASE MHQA-RELATED"/>
    <property type="match status" value="1"/>
</dbReference>
<evidence type="ECO:0000313" key="2">
    <source>
        <dbReference type="EMBL" id="CAB4340858.1"/>
    </source>
</evidence>
<sequence length="306" mass="33254">MALEGIHHITAITGDAQANVDFYAGVMGLRMVKQTVNFDDPSAYHLYFADEQANPGAALTFFEYPGAAPGLPGVGMVHTIIWRVDSAEALDFWEARLRAAEMSVLHEDDMLSFCDPEGLAYQLVIDDSDDAPLSAASPEIPAEFALRGFGGVRAYAQQPEASAELLRALGFAADGNERSWLVSGDERSATLSYDEPPADAPRPGAGTIHHVAWSAAGDAELESCIAQANSAGAQSTQIIDRQYFHSIYFREPSGVLFEVATRDVGFTVDEPLDQLGLTLQLPEQHEQYREQIKLTLTPLINPRARS</sequence>
<dbReference type="SUPFAM" id="SSF54593">
    <property type="entry name" value="Glyoxalase/Bleomycin resistance protein/Dihydroxybiphenyl dioxygenase"/>
    <property type="match status" value="1"/>
</dbReference>
<proteinExistence type="predicted"/>
<dbReference type="PANTHER" id="PTHR36110">
    <property type="entry name" value="RING-CLEAVING DIOXYGENASE MHQE-RELATED"/>
    <property type="match status" value="1"/>
</dbReference>
<protein>
    <submittedName>
        <fullName evidence="2">Unannotated protein</fullName>
    </submittedName>
</protein>
<dbReference type="AlphaFoldDB" id="A0A6J5ZHR9"/>
<dbReference type="PROSITE" id="PS51819">
    <property type="entry name" value="VOC"/>
    <property type="match status" value="2"/>
</dbReference>
<feature type="domain" description="VOC" evidence="1">
    <location>
        <begin position="148"/>
        <end position="262"/>
    </location>
</feature>